<evidence type="ECO:0000313" key="3">
    <source>
        <dbReference type="Proteomes" id="UP000308760"/>
    </source>
</evidence>
<dbReference type="InterPro" id="IPR029057">
    <property type="entry name" value="PRTase-like"/>
</dbReference>
<dbReference type="Proteomes" id="UP000308760">
    <property type="component" value="Unassembled WGS sequence"/>
</dbReference>
<dbReference type="EMBL" id="STGY01000007">
    <property type="protein sequence ID" value="THV43200.1"/>
    <property type="molecule type" value="Genomic_DNA"/>
</dbReference>
<organism evidence="2 3">
    <name type="scientific">Glycomyces buryatensis</name>
    <dbReference type="NCBI Taxonomy" id="2570927"/>
    <lineage>
        <taxon>Bacteria</taxon>
        <taxon>Bacillati</taxon>
        <taxon>Actinomycetota</taxon>
        <taxon>Actinomycetes</taxon>
        <taxon>Glycomycetales</taxon>
        <taxon>Glycomycetaceae</taxon>
        <taxon>Glycomyces</taxon>
    </lineage>
</organism>
<dbReference type="CDD" id="cd06223">
    <property type="entry name" value="PRTases_typeI"/>
    <property type="match status" value="1"/>
</dbReference>
<protein>
    <submittedName>
        <fullName evidence="2">ComF family protein</fullName>
    </submittedName>
</protein>
<dbReference type="InterPro" id="IPR051910">
    <property type="entry name" value="ComF/GntX_DNA_util-trans"/>
</dbReference>
<dbReference type="SUPFAM" id="SSF53271">
    <property type="entry name" value="PRTase-like"/>
    <property type="match status" value="1"/>
</dbReference>
<gene>
    <name evidence="2" type="ORF">FAB82_02935</name>
</gene>
<keyword evidence="3" id="KW-1185">Reference proteome</keyword>
<sequence>MNLFEAVYELFLPAACASCKEAPAAGSGLCEACEAGLPDAAVHLAVLSDTGAPPTVVAGAYEGPLAEALNEYKERGRRQLAGVLAGLLARPLEIVGAELPGAVLVPIPPTRAARRERGFDHVAHLCAGLGEVRRCLRARPRPDSVGLSRAQRREAARSSLDVVPRRVAALAASSRPVILVDDIVTTGATLSAAAAVLRRAGMSVPAAVAIAAAE</sequence>
<comment type="similarity">
    <text evidence="1">Belongs to the ComF/GntX family.</text>
</comment>
<comment type="caution">
    <text evidence="2">The sequence shown here is derived from an EMBL/GenBank/DDBJ whole genome shotgun (WGS) entry which is preliminary data.</text>
</comment>
<reference evidence="2 3" key="2">
    <citation type="submission" date="2019-05" db="EMBL/GenBank/DDBJ databases">
        <title>Glycomyces buryatensis sp. nov.</title>
        <authorList>
            <person name="Nikitina E."/>
        </authorList>
    </citation>
    <scope>NUCLEOTIDE SEQUENCE [LARGE SCALE GENOMIC DNA]</scope>
    <source>
        <strain evidence="2 3">18</strain>
    </source>
</reference>
<dbReference type="PANTHER" id="PTHR47505">
    <property type="entry name" value="DNA UTILIZATION PROTEIN YHGH"/>
    <property type="match status" value="1"/>
</dbReference>
<dbReference type="OrthoDB" id="5244859at2"/>
<reference evidence="3" key="1">
    <citation type="submission" date="2019-04" db="EMBL/GenBank/DDBJ databases">
        <title>Nocardioides xinjiangensis sp. nov.</title>
        <authorList>
            <person name="Liu S."/>
        </authorList>
    </citation>
    <scope>NUCLEOTIDE SEQUENCE [LARGE SCALE GENOMIC DNA]</scope>
    <source>
        <strain evidence="3">18</strain>
    </source>
</reference>
<dbReference type="PANTHER" id="PTHR47505:SF1">
    <property type="entry name" value="DNA UTILIZATION PROTEIN YHGH"/>
    <property type="match status" value="1"/>
</dbReference>
<evidence type="ECO:0000256" key="1">
    <source>
        <dbReference type="ARBA" id="ARBA00008007"/>
    </source>
</evidence>
<dbReference type="RefSeq" id="WP_136533040.1">
    <property type="nucleotide sequence ID" value="NZ_STGY01000007.1"/>
</dbReference>
<dbReference type="Gene3D" id="3.40.50.2020">
    <property type="match status" value="1"/>
</dbReference>
<proteinExistence type="inferred from homology"/>
<dbReference type="AlphaFoldDB" id="A0A4S8QFP4"/>
<dbReference type="InterPro" id="IPR000836">
    <property type="entry name" value="PRTase_dom"/>
</dbReference>
<accession>A0A4S8QFP4</accession>
<name>A0A4S8QFP4_9ACTN</name>
<evidence type="ECO:0000313" key="2">
    <source>
        <dbReference type="EMBL" id="THV43200.1"/>
    </source>
</evidence>